<gene>
    <name evidence="1" type="ORF">ABJI51_36535</name>
</gene>
<dbReference type="Proteomes" id="UP001440984">
    <property type="component" value="Unassembled WGS sequence"/>
</dbReference>
<reference evidence="1 2" key="1">
    <citation type="submission" date="2024-05" db="EMBL/GenBank/DDBJ databases">
        <authorList>
            <person name="Zhao H."/>
            <person name="Xu Y."/>
            <person name="Lin S."/>
            <person name="Spain J.C."/>
            <person name="Zhou N.-Y."/>
        </authorList>
    </citation>
    <scope>NUCLEOTIDE SEQUENCE [LARGE SCALE GENOMIC DNA]</scope>
    <source>
        <strain evidence="1 2">NEAU-NG30</strain>
    </source>
</reference>
<proteinExistence type="predicted"/>
<sequence>MSITIDDLVNRIRSHRCYSHPIFEHWAAQPPKPAAVGALFHQIRNFCDATRPGGKFPEALAMHQLSAESALLQEIVESEENHAPELATMAGYIVNRAAGREVFDDLYDQESVEAGLKKFSDELLAGLPGYDPRTGLLAQTRRARAAFDGRQQVDRESTIRNLGTALALEMISNRQLIPGEKAALVDAGTYDADLTDAEMHYLLEHWGEIGAEQQHEKNAIAAVGSVLNDETEALIVEGVDIFLDSLAALWDVLDAALLASGRPAEELITA</sequence>
<dbReference type="EMBL" id="JBDZYD010000016">
    <property type="protein sequence ID" value="MEQ0564614.1"/>
    <property type="molecule type" value="Genomic_DNA"/>
</dbReference>
<comment type="caution">
    <text evidence="1">The sequence shown here is derived from an EMBL/GenBank/DDBJ whole genome shotgun (WGS) entry which is preliminary data.</text>
</comment>
<dbReference type="Gene3D" id="1.20.910.10">
    <property type="entry name" value="Heme oxygenase-like"/>
    <property type="match status" value="1"/>
</dbReference>
<name>A0ABV0LQP8_9PSEU</name>
<dbReference type="InterPro" id="IPR016084">
    <property type="entry name" value="Haem_Oase-like_multi-hlx"/>
</dbReference>
<dbReference type="RefSeq" id="WP_348955682.1">
    <property type="nucleotide sequence ID" value="NZ_JBDZYD010000016.1"/>
</dbReference>
<keyword evidence="2" id="KW-1185">Reference proteome</keyword>
<evidence type="ECO:0000313" key="1">
    <source>
        <dbReference type="EMBL" id="MEQ0564614.1"/>
    </source>
</evidence>
<evidence type="ECO:0000313" key="2">
    <source>
        <dbReference type="Proteomes" id="UP001440984"/>
    </source>
</evidence>
<protein>
    <submittedName>
        <fullName evidence="1">Uncharacterized protein</fullName>
    </submittedName>
</protein>
<organism evidence="1 2">
    <name type="scientific">Amycolatopsis melonis</name>
    <dbReference type="NCBI Taxonomy" id="3156488"/>
    <lineage>
        <taxon>Bacteria</taxon>
        <taxon>Bacillati</taxon>
        <taxon>Actinomycetota</taxon>
        <taxon>Actinomycetes</taxon>
        <taxon>Pseudonocardiales</taxon>
        <taxon>Pseudonocardiaceae</taxon>
        <taxon>Amycolatopsis</taxon>
    </lineage>
</organism>
<accession>A0ABV0LQP8</accession>